<proteinExistence type="predicted"/>
<sequence length="333" mass="35570">MGARPRPAIGTASVRGARGVLSSRELEEGLPDCPGGGPHTGLAHSSQAGDTLSSVAEPFWSHPRRRSLRPDPPSSAPPPSPPRSLPLSALPRIPPLLPTSITAPLPPPPPFLPPPHVAAMAFVGTFVPSPSAVLRRGAAERVSARPVARSATTVTMRASKSVPFMEVPPALAENPNMPGNVEFDPLNISSYLPIKWMQEAEIKHGRICMLACLGLLVQEFFTFPFYKNAPHLATAGHDYGVKVGGMVHILIGVIIFEALTTPAIVQMINGGDRQPGYFGFDPLKLGKNPSFAVNEVKNGRLAMIGIGGMIHQQWMTNQGSIEQLFKGNFLPHL</sequence>
<protein>
    <submittedName>
        <fullName evidence="1">Uncharacterized protein</fullName>
    </submittedName>
</protein>
<evidence type="ECO:0000313" key="1">
    <source>
        <dbReference type="EMBL" id="KAK1864353.1"/>
    </source>
</evidence>
<evidence type="ECO:0000313" key="2">
    <source>
        <dbReference type="Proteomes" id="UP000798662"/>
    </source>
</evidence>
<reference evidence="1" key="1">
    <citation type="submission" date="2019-11" db="EMBL/GenBank/DDBJ databases">
        <title>Nori genome reveals adaptations in red seaweeds to the harsh intertidal environment.</title>
        <authorList>
            <person name="Wang D."/>
            <person name="Mao Y."/>
        </authorList>
    </citation>
    <scope>NUCLEOTIDE SEQUENCE</scope>
    <source>
        <tissue evidence="1">Gametophyte</tissue>
    </source>
</reference>
<keyword evidence="2" id="KW-1185">Reference proteome</keyword>
<name>A0ACC3C2M6_PYRYE</name>
<dbReference type="EMBL" id="CM020619">
    <property type="protein sequence ID" value="KAK1864353.1"/>
    <property type="molecule type" value="Genomic_DNA"/>
</dbReference>
<comment type="caution">
    <text evidence="1">The sequence shown here is derived from an EMBL/GenBank/DDBJ whole genome shotgun (WGS) entry which is preliminary data.</text>
</comment>
<gene>
    <name evidence="1" type="ORF">I4F81_006901</name>
</gene>
<dbReference type="Proteomes" id="UP000798662">
    <property type="component" value="Chromosome 2"/>
</dbReference>
<accession>A0ACC3C2M6</accession>
<organism evidence="1 2">
    <name type="scientific">Pyropia yezoensis</name>
    <name type="common">Susabi-nori</name>
    <name type="synonym">Porphyra yezoensis</name>
    <dbReference type="NCBI Taxonomy" id="2788"/>
    <lineage>
        <taxon>Eukaryota</taxon>
        <taxon>Rhodophyta</taxon>
        <taxon>Bangiophyceae</taxon>
        <taxon>Bangiales</taxon>
        <taxon>Bangiaceae</taxon>
        <taxon>Pyropia</taxon>
    </lineage>
</organism>